<sequence>MLRPRKRALSPTELDERRSLGACRQGSRRQCDRNQVISMNRCIMEAVTSSQTAVPKWALVLSSPACVEAIAVASPGDVMKVRNAVVALAAGALDAESVRLVSLVVYRVASSREGAAALFAVECV</sequence>
<feature type="non-terminal residue" evidence="1">
    <location>
        <position position="124"/>
    </location>
</feature>
<dbReference type="VEuPathDB" id="TriTrypDB:BSAL_11640"/>
<dbReference type="AlphaFoldDB" id="A0A0S4JE74"/>
<proteinExistence type="predicted"/>
<evidence type="ECO:0000313" key="1">
    <source>
        <dbReference type="EMBL" id="CUG87727.1"/>
    </source>
</evidence>
<dbReference type="EMBL" id="CYKH01001580">
    <property type="protein sequence ID" value="CUG87727.1"/>
    <property type="molecule type" value="Genomic_DNA"/>
</dbReference>
<keyword evidence="2" id="KW-1185">Reference proteome</keyword>
<evidence type="ECO:0000313" key="2">
    <source>
        <dbReference type="Proteomes" id="UP000051952"/>
    </source>
</evidence>
<organism evidence="1 2">
    <name type="scientific">Bodo saltans</name>
    <name type="common">Flagellated protozoan</name>
    <dbReference type="NCBI Taxonomy" id="75058"/>
    <lineage>
        <taxon>Eukaryota</taxon>
        <taxon>Discoba</taxon>
        <taxon>Euglenozoa</taxon>
        <taxon>Kinetoplastea</taxon>
        <taxon>Metakinetoplastina</taxon>
        <taxon>Eubodonida</taxon>
        <taxon>Bodonidae</taxon>
        <taxon>Bodo</taxon>
    </lineage>
</organism>
<name>A0A0S4JE74_BODSA</name>
<protein>
    <submittedName>
        <fullName evidence="1">Uncharacterized protein</fullName>
    </submittedName>
</protein>
<gene>
    <name evidence="1" type="ORF">BSAL_11640</name>
</gene>
<accession>A0A0S4JE74</accession>
<reference evidence="2" key="1">
    <citation type="submission" date="2015-09" db="EMBL/GenBank/DDBJ databases">
        <authorList>
            <consortium name="Pathogen Informatics"/>
        </authorList>
    </citation>
    <scope>NUCLEOTIDE SEQUENCE [LARGE SCALE GENOMIC DNA]</scope>
    <source>
        <strain evidence="2">Lake Konstanz</strain>
    </source>
</reference>
<dbReference type="Proteomes" id="UP000051952">
    <property type="component" value="Unassembled WGS sequence"/>
</dbReference>